<proteinExistence type="predicted"/>
<keyword evidence="4" id="KW-1185">Reference proteome</keyword>
<evidence type="ECO:0000313" key="4">
    <source>
        <dbReference type="Proteomes" id="UP000533598"/>
    </source>
</evidence>
<sequence>MRKFSLALAGLALLTGCGGGPASAACPAMAARAGIGLDIEAPLAAKVAKAELNGADVHLSESTKAGPTTCTGGQPEDSCSTGMTRTGAKNAFLDQTGLKLEPTRLRVRLTDTAGAVLVDQELEITPKEIFPAGAHCGGGQPQAGVLVTADGSLRARP</sequence>
<feature type="chain" id="PRO_5030927585" evidence="2">
    <location>
        <begin position="25"/>
        <end position="157"/>
    </location>
</feature>
<evidence type="ECO:0000256" key="2">
    <source>
        <dbReference type="SAM" id="SignalP"/>
    </source>
</evidence>
<name>A0A7W7FVH7_9PSEU</name>
<reference evidence="3 4" key="1">
    <citation type="submission" date="2020-08" db="EMBL/GenBank/DDBJ databases">
        <title>Sequencing the genomes of 1000 actinobacteria strains.</title>
        <authorList>
            <person name="Klenk H.-P."/>
        </authorList>
    </citation>
    <scope>NUCLEOTIDE SEQUENCE [LARGE SCALE GENOMIC DNA]</scope>
    <source>
        <strain evidence="3 4">DSM 44230</strain>
    </source>
</reference>
<dbReference type="Proteomes" id="UP000533598">
    <property type="component" value="Unassembled WGS sequence"/>
</dbReference>
<dbReference type="PROSITE" id="PS51257">
    <property type="entry name" value="PROKAR_LIPOPROTEIN"/>
    <property type="match status" value="1"/>
</dbReference>
<feature type="compositionally biased region" description="Polar residues" evidence="1">
    <location>
        <begin position="60"/>
        <end position="84"/>
    </location>
</feature>
<organism evidence="3 4">
    <name type="scientific">Crossiella cryophila</name>
    <dbReference type="NCBI Taxonomy" id="43355"/>
    <lineage>
        <taxon>Bacteria</taxon>
        <taxon>Bacillati</taxon>
        <taxon>Actinomycetota</taxon>
        <taxon>Actinomycetes</taxon>
        <taxon>Pseudonocardiales</taxon>
        <taxon>Pseudonocardiaceae</taxon>
        <taxon>Crossiella</taxon>
    </lineage>
</organism>
<evidence type="ECO:0000313" key="3">
    <source>
        <dbReference type="EMBL" id="MBB4678503.1"/>
    </source>
</evidence>
<protein>
    <submittedName>
        <fullName evidence="3">Uncharacterized protein</fullName>
    </submittedName>
</protein>
<accession>A0A7W7FVH7</accession>
<feature type="signal peptide" evidence="2">
    <location>
        <begin position="1"/>
        <end position="24"/>
    </location>
</feature>
<dbReference type="AlphaFoldDB" id="A0A7W7FVH7"/>
<keyword evidence="2" id="KW-0732">Signal</keyword>
<evidence type="ECO:0000256" key="1">
    <source>
        <dbReference type="SAM" id="MobiDB-lite"/>
    </source>
</evidence>
<dbReference type="EMBL" id="JACHMH010000001">
    <property type="protein sequence ID" value="MBB4678503.1"/>
    <property type="molecule type" value="Genomic_DNA"/>
</dbReference>
<gene>
    <name evidence="3" type="ORF">HNR67_004621</name>
</gene>
<comment type="caution">
    <text evidence="3">The sequence shown here is derived from an EMBL/GenBank/DDBJ whole genome shotgun (WGS) entry which is preliminary data.</text>
</comment>
<feature type="region of interest" description="Disordered" evidence="1">
    <location>
        <begin position="59"/>
        <end position="84"/>
    </location>
</feature>
<dbReference type="RefSeq" id="WP_185004329.1">
    <property type="nucleotide sequence ID" value="NZ_BAAAUI010000036.1"/>
</dbReference>